<dbReference type="AlphaFoldDB" id="A0A934VG80"/>
<proteinExistence type="predicted"/>
<evidence type="ECO:0000259" key="4">
    <source>
        <dbReference type="PROSITE" id="PS01124"/>
    </source>
</evidence>
<keyword evidence="6" id="KW-1185">Reference proteome</keyword>
<dbReference type="PRINTS" id="PR00032">
    <property type="entry name" value="HTHARAC"/>
</dbReference>
<dbReference type="InterPro" id="IPR020449">
    <property type="entry name" value="Tscrpt_reg_AraC-type_HTH"/>
</dbReference>
<dbReference type="GO" id="GO:0043565">
    <property type="term" value="F:sequence-specific DNA binding"/>
    <property type="evidence" value="ECO:0007669"/>
    <property type="project" value="InterPro"/>
</dbReference>
<keyword evidence="3" id="KW-0804">Transcription</keyword>
<sequence>MKDPLLLERLFCCLPDVVYCLKDRELRYLSANDAFAERVHLGSRWEVVGKRAGDFFPEVLAAHYHAQDEHILATGKGFRERLELLPLRNRELGWFLSSKEPVFNRADELVGIACVSCDLRLPSGQEKGYREMAKVVEEMEERFSESLSRADFAAKAGLSELQFERRLKRIFGLSFSALLRKLRIDHGSRLLVESDRSLLEIAHACGYSEQSSFARQFKSAVGLSPGRYREDYRDWW</sequence>
<dbReference type="PROSITE" id="PS01124">
    <property type="entry name" value="HTH_ARAC_FAMILY_2"/>
    <property type="match status" value="1"/>
</dbReference>
<reference evidence="5" key="1">
    <citation type="submission" date="2021-01" db="EMBL/GenBank/DDBJ databases">
        <title>Modified the classification status of verrucomicrobia.</title>
        <authorList>
            <person name="Feng X."/>
        </authorList>
    </citation>
    <scope>NUCLEOTIDE SEQUENCE</scope>
    <source>
        <strain evidence="5">KCTC 12986</strain>
    </source>
</reference>
<dbReference type="Gene3D" id="1.10.10.60">
    <property type="entry name" value="Homeodomain-like"/>
    <property type="match status" value="1"/>
</dbReference>
<dbReference type="PANTHER" id="PTHR46796:SF13">
    <property type="entry name" value="HTH-TYPE TRANSCRIPTIONAL ACTIVATOR RHAS"/>
    <property type="match status" value="1"/>
</dbReference>
<dbReference type="InterPro" id="IPR009057">
    <property type="entry name" value="Homeodomain-like_sf"/>
</dbReference>
<accession>A0A934VG80</accession>
<dbReference type="SMART" id="SM00342">
    <property type="entry name" value="HTH_ARAC"/>
    <property type="match status" value="1"/>
</dbReference>
<dbReference type="SUPFAM" id="SSF55785">
    <property type="entry name" value="PYP-like sensor domain (PAS domain)"/>
    <property type="match status" value="1"/>
</dbReference>
<dbReference type="InterPro" id="IPR013656">
    <property type="entry name" value="PAS_4"/>
</dbReference>
<keyword evidence="2" id="KW-0238">DNA-binding</keyword>
<dbReference type="Pfam" id="PF08448">
    <property type="entry name" value="PAS_4"/>
    <property type="match status" value="1"/>
</dbReference>
<dbReference type="Gene3D" id="3.30.450.20">
    <property type="entry name" value="PAS domain"/>
    <property type="match status" value="1"/>
</dbReference>
<organism evidence="5 6">
    <name type="scientific">Roseibacillus ishigakijimensis</name>
    <dbReference type="NCBI Taxonomy" id="454146"/>
    <lineage>
        <taxon>Bacteria</taxon>
        <taxon>Pseudomonadati</taxon>
        <taxon>Verrucomicrobiota</taxon>
        <taxon>Verrucomicrobiia</taxon>
        <taxon>Verrucomicrobiales</taxon>
        <taxon>Verrucomicrobiaceae</taxon>
        <taxon>Roseibacillus</taxon>
    </lineage>
</organism>
<protein>
    <submittedName>
        <fullName evidence="5">AraC family transcriptional regulator</fullName>
    </submittedName>
</protein>
<evidence type="ECO:0000313" key="6">
    <source>
        <dbReference type="Proteomes" id="UP000604083"/>
    </source>
</evidence>
<gene>
    <name evidence="5" type="ORF">JIN78_00705</name>
</gene>
<evidence type="ECO:0000256" key="2">
    <source>
        <dbReference type="ARBA" id="ARBA00023125"/>
    </source>
</evidence>
<evidence type="ECO:0000313" key="5">
    <source>
        <dbReference type="EMBL" id="MBK1832563.1"/>
    </source>
</evidence>
<keyword evidence="1" id="KW-0805">Transcription regulation</keyword>
<feature type="domain" description="HTH araC/xylS-type" evidence="4">
    <location>
        <begin position="133"/>
        <end position="231"/>
    </location>
</feature>
<dbReference type="RefSeq" id="WP_200389995.1">
    <property type="nucleotide sequence ID" value="NZ_JAENIO010000001.1"/>
</dbReference>
<dbReference type="EMBL" id="JAENIO010000001">
    <property type="protein sequence ID" value="MBK1832563.1"/>
    <property type="molecule type" value="Genomic_DNA"/>
</dbReference>
<dbReference type="GO" id="GO:0003700">
    <property type="term" value="F:DNA-binding transcription factor activity"/>
    <property type="evidence" value="ECO:0007669"/>
    <property type="project" value="InterPro"/>
</dbReference>
<dbReference type="SUPFAM" id="SSF46689">
    <property type="entry name" value="Homeodomain-like"/>
    <property type="match status" value="2"/>
</dbReference>
<dbReference type="Pfam" id="PF12833">
    <property type="entry name" value="HTH_18"/>
    <property type="match status" value="1"/>
</dbReference>
<evidence type="ECO:0000256" key="1">
    <source>
        <dbReference type="ARBA" id="ARBA00023015"/>
    </source>
</evidence>
<dbReference type="InterPro" id="IPR035965">
    <property type="entry name" value="PAS-like_dom_sf"/>
</dbReference>
<dbReference type="InterPro" id="IPR018062">
    <property type="entry name" value="HTH_AraC-typ_CS"/>
</dbReference>
<evidence type="ECO:0000256" key="3">
    <source>
        <dbReference type="ARBA" id="ARBA00023163"/>
    </source>
</evidence>
<dbReference type="InterPro" id="IPR018060">
    <property type="entry name" value="HTH_AraC"/>
</dbReference>
<dbReference type="InterPro" id="IPR050204">
    <property type="entry name" value="AraC_XylS_family_regulators"/>
</dbReference>
<dbReference type="PROSITE" id="PS00041">
    <property type="entry name" value="HTH_ARAC_FAMILY_1"/>
    <property type="match status" value="1"/>
</dbReference>
<dbReference type="PANTHER" id="PTHR46796">
    <property type="entry name" value="HTH-TYPE TRANSCRIPTIONAL ACTIVATOR RHAS-RELATED"/>
    <property type="match status" value="1"/>
</dbReference>
<name>A0A934VG80_9BACT</name>
<comment type="caution">
    <text evidence="5">The sequence shown here is derived from an EMBL/GenBank/DDBJ whole genome shotgun (WGS) entry which is preliminary data.</text>
</comment>
<dbReference type="Proteomes" id="UP000604083">
    <property type="component" value="Unassembled WGS sequence"/>
</dbReference>